<proteinExistence type="predicted"/>
<reference evidence="2" key="1">
    <citation type="submission" date="2020-04" db="EMBL/GenBank/DDBJ databases">
        <title>Nitratireductor sp. nov. isolated from mangrove soil.</title>
        <authorList>
            <person name="Ye Y."/>
        </authorList>
    </citation>
    <scope>NUCLEOTIDE SEQUENCE</scope>
    <source>
        <strain evidence="2">SY7</strain>
    </source>
</reference>
<dbReference type="Pfam" id="PF17264">
    <property type="entry name" value="DUF5330"/>
    <property type="match status" value="1"/>
</dbReference>
<evidence type="ECO:0000313" key="2">
    <source>
        <dbReference type="EMBL" id="QDZ01096.1"/>
    </source>
</evidence>
<keyword evidence="1" id="KW-0732">Signal</keyword>
<evidence type="ECO:0000256" key="1">
    <source>
        <dbReference type="SAM" id="SignalP"/>
    </source>
</evidence>
<sequence length="103" mass="10933">MGFLLRSAFWLSLVLLFLPISPQGDEAVDTVSPLEAIVAARGAFTDVSGMCSRRPDVCETGRAAFQTIGVRAKESARIAYELLDDNLGDPDRAITTGGVSSSN</sequence>
<dbReference type="OrthoDB" id="7923950at2"/>
<accession>A0A5B8KZS9</accession>
<dbReference type="InterPro" id="IPR035220">
    <property type="entry name" value="DUF5330"/>
</dbReference>
<feature type="signal peptide" evidence="1">
    <location>
        <begin position="1"/>
        <end position="27"/>
    </location>
</feature>
<name>A0A5B8KZS9_9HYPH</name>
<dbReference type="KEGG" id="niy:FQ775_12315"/>
<dbReference type="EMBL" id="CP042301">
    <property type="protein sequence ID" value="QDZ01096.1"/>
    <property type="molecule type" value="Genomic_DNA"/>
</dbReference>
<dbReference type="Proteomes" id="UP000321389">
    <property type="component" value="Chromosome"/>
</dbReference>
<feature type="chain" id="PRO_5022852794" evidence="1">
    <location>
        <begin position="28"/>
        <end position="103"/>
    </location>
</feature>
<organism evidence="2 3">
    <name type="scientific">Nitratireductor mangrovi</name>
    <dbReference type="NCBI Taxonomy" id="2599600"/>
    <lineage>
        <taxon>Bacteria</taxon>
        <taxon>Pseudomonadati</taxon>
        <taxon>Pseudomonadota</taxon>
        <taxon>Alphaproteobacteria</taxon>
        <taxon>Hyphomicrobiales</taxon>
        <taxon>Phyllobacteriaceae</taxon>
        <taxon>Nitratireductor</taxon>
    </lineage>
</organism>
<protein>
    <submittedName>
        <fullName evidence="2">DUF5330 domain-containing protein</fullName>
    </submittedName>
</protein>
<evidence type="ECO:0000313" key="3">
    <source>
        <dbReference type="Proteomes" id="UP000321389"/>
    </source>
</evidence>
<dbReference type="RefSeq" id="WP_146299741.1">
    <property type="nucleotide sequence ID" value="NZ_CP042301.2"/>
</dbReference>
<gene>
    <name evidence="2" type="ORF">FQ775_12315</name>
</gene>
<keyword evidence="3" id="KW-1185">Reference proteome</keyword>
<dbReference type="AlphaFoldDB" id="A0A5B8KZS9"/>